<gene>
    <name evidence="2" type="ORF">A3L11_03085</name>
</gene>
<keyword evidence="1" id="KW-0472">Membrane</keyword>
<keyword evidence="1" id="KW-1133">Transmembrane helix</keyword>
<accession>A0A2Z2MNR5</accession>
<dbReference type="RefSeq" id="WP_088855504.1">
    <property type="nucleotide sequence ID" value="NZ_CP015103.1"/>
</dbReference>
<protein>
    <submittedName>
        <fullName evidence="2">Uncharacterized protein</fullName>
    </submittedName>
</protein>
<evidence type="ECO:0000313" key="3">
    <source>
        <dbReference type="Proteomes" id="UP000250125"/>
    </source>
</evidence>
<evidence type="ECO:0000256" key="1">
    <source>
        <dbReference type="SAM" id="Phobius"/>
    </source>
</evidence>
<reference evidence="2 3" key="1">
    <citation type="submission" date="2016-04" db="EMBL/GenBank/DDBJ databases">
        <title>Complete genome sequence of Thermococcus siculi type strain RG-20.</title>
        <authorList>
            <person name="Oger P.M."/>
        </authorList>
    </citation>
    <scope>NUCLEOTIDE SEQUENCE [LARGE SCALE GENOMIC DNA]</scope>
    <source>
        <strain evidence="2 3">RG-20</strain>
    </source>
</reference>
<dbReference type="KEGG" id="tsl:A3L11_03085"/>
<feature type="transmembrane region" description="Helical" evidence="1">
    <location>
        <begin position="76"/>
        <end position="94"/>
    </location>
</feature>
<dbReference type="GeneID" id="33317189"/>
<evidence type="ECO:0000313" key="2">
    <source>
        <dbReference type="EMBL" id="ASJ08264.1"/>
    </source>
</evidence>
<feature type="transmembrane region" description="Helical" evidence="1">
    <location>
        <begin position="135"/>
        <end position="155"/>
    </location>
</feature>
<feature type="transmembrane region" description="Helical" evidence="1">
    <location>
        <begin position="12"/>
        <end position="36"/>
    </location>
</feature>
<keyword evidence="1" id="KW-0812">Transmembrane</keyword>
<feature type="transmembrane region" description="Helical" evidence="1">
    <location>
        <begin position="106"/>
        <end position="123"/>
    </location>
</feature>
<keyword evidence="3" id="KW-1185">Reference proteome</keyword>
<feature type="transmembrane region" description="Helical" evidence="1">
    <location>
        <begin position="43"/>
        <end position="64"/>
    </location>
</feature>
<dbReference type="AlphaFoldDB" id="A0A2Z2MNR5"/>
<sequence>MRLDGDKVLVAVFTLQALVNLFSFGIGLDLMIWPILRPLPPKFAYLSPVFVFFYPILAVFALWFLSRGGSGKKLSYAYFTIGGIGSLVALIDCLSSPRGPDGVEISLTLFWLVTSIVGLFLVGRTESIPTFWTSPAMALFILSAFLGFGLSYMGAEDYYYHAIIPKPPQNANVTSAKPVWLPPPNLTNASG</sequence>
<organism evidence="2 3">
    <name type="scientific">Thermococcus siculi</name>
    <dbReference type="NCBI Taxonomy" id="72803"/>
    <lineage>
        <taxon>Archaea</taxon>
        <taxon>Methanobacteriati</taxon>
        <taxon>Methanobacteriota</taxon>
        <taxon>Thermococci</taxon>
        <taxon>Thermococcales</taxon>
        <taxon>Thermococcaceae</taxon>
        <taxon>Thermococcus</taxon>
    </lineage>
</organism>
<dbReference type="EMBL" id="CP015103">
    <property type="protein sequence ID" value="ASJ08264.1"/>
    <property type="molecule type" value="Genomic_DNA"/>
</dbReference>
<name>A0A2Z2MNR5_9EURY</name>
<dbReference type="Proteomes" id="UP000250125">
    <property type="component" value="Chromosome"/>
</dbReference>
<proteinExistence type="predicted"/>